<evidence type="ECO:0000313" key="3">
    <source>
        <dbReference type="EMBL" id="SFS51884.1"/>
    </source>
</evidence>
<dbReference type="RefSeq" id="WP_090225044.1">
    <property type="nucleotide sequence ID" value="NZ_FOZP01000004.1"/>
</dbReference>
<sequence length="130" mass="14894">MPLQYRFSKRRNPLNTDEIQHIMQAVSTGTVDLDQIAYEISNECSLSAVDVKFVLMALAPKMLFHLQDGKIVDIEHLGKFKIGMKGKAQPSQALLRVKGIQKFHLNFQPAVQIKRWLKKGIQIRKEPPKK</sequence>
<feature type="domain" description="HU" evidence="2">
    <location>
        <begin position="1"/>
        <end position="123"/>
    </location>
</feature>
<name>A0A1I6QHI9_9FLAO</name>
<dbReference type="Pfam" id="PF18291">
    <property type="entry name" value="HU-HIG"/>
    <property type="match status" value="1"/>
</dbReference>
<dbReference type="OrthoDB" id="9809801at2"/>
<organism evidence="3 4">
    <name type="scientific">Lutibacter maritimus</name>
    <dbReference type="NCBI Taxonomy" id="593133"/>
    <lineage>
        <taxon>Bacteria</taxon>
        <taxon>Pseudomonadati</taxon>
        <taxon>Bacteroidota</taxon>
        <taxon>Flavobacteriia</taxon>
        <taxon>Flavobacteriales</taxon>
        <taxon>Flavobacteriaceae</taxon>
        <taxon>Lutibacter</taxon>
    </lineage>
</organism>
<protein>
    <submittedName>
        <fullName evidence="3">DNA-binding protein, histone-like, putative</fullName>
    </submittedName>
</protein>
<dbReference type="InterPro" id="IPR041607">
    <property type="entry name" value="HU-HIG"/>
</dbReference>
<keyword evidence="1 3" id="KW-0238">DNA-binding</keyword>
<dbReference type="Proteomes" id="UP000199312">
    <property type="component" value="Unassembled WGS sequence"/>
</dbReference>
<dbReference type="SUPFAM" id="SSF47729">
    <property type="entry name" value="IHF-like DNA-binding proteins"/>
    <property type="match status" value="1"/>
</dbReference>
<evidence type="ECO:0000259" key="2">
    <source>
        <dbReference type="Pfam" id="PF18291"/>
    </source>
</evidence>
<accession>A0A1I6QHI9</accession>
<evidence type="ECO:0000313" key="4">
    <source>
        <dbReference type="Proteomes" id="UP000199312"/>
    </source>
</evidence>
<dbReference type="EMBL" id="FOZP01000004">
    <property type="protein sequence ID" value="SFS51884.1"/>
    <property type="molecule type" value="Genomic_DNA"/>
</dbReference>
<keyword evidence="4" id="KW-1185">Reference proteome</keyword>
<dbReference type="AlphaFoldDB" id="A0A1I6QHI9"/>
<gene>
    <name evidence="3" type="ORF">SAMN04488006_1783</name>
</gene>
<dbReference type="GO" id="GO:0003677">
    <property type="term" value="F:DNA binding"/>
    <property type="evidence" value="ECO:0007669"/>
    <property type="project" value="UniProtKB-KW"/>
</dbReference>
<dbReference type="InterPro" id="IPR010992">
    <property type="entry name" value="IHF-like_DNA-bd_dom_sf"/>
</dbReference>
<evidence type="ECO:0000256" key="1">
    <source>
        <dbReference type="ARBA" id="ARBA00023125"/>
    </source>
</evidence>
<reference evidence="4" key="1">
    <citation type="submission" date="2016-10" db="EMBL/GenBank/DDBJ databases">
        <authorList>
            <person name="Varghese N."/>
            <person name="Submissions S."/>
        </authorList>
    </citation>
    <scope>NUCLEOTIDE SEQUENCE [LARGE SCALE GENOMIC DNA]</scope>
    <source>
        <strain evidence="4">DSM 24450</strain>
    </source>
</reference>
<dbReference type="STRING" id="593133.SAMN04488006_1783"/>
<proteinExistence type="predicted"/>